<evidence type="ECO:0000259" key="2">
    <source>
        <dbReference type="Pfam" id="PF06742"/>
    </source>
</evidence>
<evidence type="ECO:0000256" key="1">
    <source>
        <dbReference type="SAM" id="SignalP"/>
    </source>
</evidence>
<feature type="domain" description="DUF1254" evidence="3">
    <location>
        <begin position="75"/>
        <end position="205"/>
    </location>
</feature>
<dbReference type="PANTHER" id="PTHR36509">
    <property type="entry name" value="BLL3101 PROTEIN"/>
    <property type="match status" value="1"/>
</dbReference>
<feature type="signal peptide" evidence="1">
    <location>
        <begin position="1"/>
        <end position="26"/>
    </location>
</feature>
<feature type="domain" description="DUF1214" evidence="2">
    <location>
        <begin position="349"/>
        <end position="456"/>
    </location>
</feature>
<dbReference type="Pfam" id="PF06742">
    <property type="entry name" value="DUF1214"/>
    <property type="match status" value="1"/>
</dbReference>
<dbReference type="Gene3D" id="1.10.3360.10">
    <property type="entry name" value="VPA0735-like domain"/>
    <property type="match status" value="1"/>
</dbReference>
<name>A0ABS5FK24_9BRAD</name>
<keyword evidence="5" id="KW-1185">Reference proteome</keyword>
<dbReference type="SUPFAM" id="SSF160935">
    <property type="entry name" value="VPA0735-like"/>
    <property type="match status" value="1"/>
</dbReference>
<evidence type="ECO:0000313" key="4">
    <source>
        <dbReference type="EMBL" id="MBR0797112.1"/>
    </source>
</evidence>
<dbReference type="EMBL" id="JAFCJH010000015">
    <property type="protein sequence ID" value="MBR0797112.1"/>
    <property type="molecule type" value="Genomic_DNA"/>
</dbReference>
<dbReference type="Gene3D" id="2.60.40.1610">
    <property type="entry name" value="Domain of unknown function DUF1254"/>
    <property type="match status" value="1"/>
</dbReference>
<keyword evidence="1" id="KW-0732">Signal</keyword>
<dbReference type="Gene3D" id="2.60.120.600">
    <property type="entry name" value="Domain of unknown function DUF1214, C-terminal domain"/>
    <property type="match status" value="1"/>
</dbReference>
<feature type="chain" id="PRO_5046582142" evidence="1">
    <location>
        <begin position="27"/>
        <end position="472"/>
    </location>
</feature>
<gene>
    <name evidence="4" type="ORF">JQ615_17105</name>
</gene>
<protein>
    <submittedName>
        <fullName evidence="4">DUF1254 domain-containing protein</fullName>
    </submittedName>
</protein>
<dbReference type="PANTHER" id="PTHR36509:SF2">
    <property type="entry name" value="BLL3101 PROTEIN"/>
    <property type="match status" value="1"/>
</dbReference>
<dbReference type="InterPro" id="IPR037050">
    <property type="entry name" value="DUF1254_sf"/>
</dbReference>
<accession>A0ABS5FK24</accession>
<dbReference type="Pfam" id="PF06863">
    <property type="entry name" value="DUF1254"/>
    <property type="match status" value="1"/>
</dbReference>
<comment type="caution">
    <text evidence="4">The sequence shown here is derived from an EMBL/GenBank/DDBJ whole genome shotgun (WGS) entry which is preliminary data.</text>
</comment>
<evidence type="ECO:0000313" key="5">
    <source>
        <dbReference type="Proteomes" id="UP001315278"/>
    </source>
</evidence>
<evidence type="ECO:0000259" key="3">
    <source>
        <dbReference type="Pfam" id="PF06863"/>
    </source>
</evidence>
<reference evidence="5" key="1">
    <citation type="journal article" date="2021" name="ISME J.">
        <title>Evolutionary origin and ecological implication of a unique nif island in free-living Bradyrhizobium lineages.</title>
        <authorList>
            <person name="Tao J."/>
        </authorList>
    </citation>
    <scope>NUCLEOTIDE SEQUENCE [LARGE SCALE GENOMIC DNA]</scope>
    <source>
        <strain evidence="5">SZCCT0434</strain>
    </source>
</reference>
<dbReference type="InterPro" id="IPR010679">
    <property type="entry name" value="DUF1254"/>
</dbReference>
<proteinExistence type="predicted"/>
<dbReference type="InterPro" id="IPR010621">
    <property type="entry name" value="DUF1214"/>
</dbReference>
<dbReference type="Proteomes" id="UP001315278">
    <property type="component" value="Unassembled WGS sequence"/>
</dbReference>
<dbReference type="InterPro" id="IPR037049">
    <property type="entry name" value="DUF1214_C_sf"/>
</dbReference>
<sequence>MSKNKTGLAAMALLGLLAAMTSFARAEPAPPPSEQEAHDIAMEAYIYAYPLVTMDVTRRQATNVEAGKTVGRGPMNTFTHVRAYPTAEFRDVVRPNFDTLYSIAWLDLTSEPLVVSVPDTNGRYYLLPMLDMWSDVFAVPGARTTGTKAALFAIVPPGWSGTLPPITERIDAPTPYVWIIGRTQTNGPGDYDAVHKVQDGFTITPLSHLGLNAATTMKVEIDPSVDMKTPPLDQVNKMPAADYFKHAARLMAINPPHATDWSTVARMRRIGLEVGKPFDADKLSPAIRAALERGAADGLKTIYAKIPTLARNVSGWQMNTDTMGVYGNYYLKRAIIALVGLGANQPEDAIYPILLSDADGKPLTGEGKYVLHFSKEELPPVAAFWSVTMYDAAGFQVANPLNRFAIGDRDPLKFNPDGSLDIYIQHDSLGAEKEPNWLPSPANGTLGVTMRLYAPAPQALDGRWNPPPVKKS</sequence>
<organism evidence="4 5">
    <name type="scientific">Bradyrhizobium jicamae</name>
    <dbReference type="NCBI Taxonomy" id="280332"/>
    <lineage>
        <taxon>Bacteria</taxon>
        <taxon>Pseudomonadati</taxon>
        <taxon>Pseudomonadota</taxon>
        <taxon>Alphaproteobacteria</taxon>
        <taxon>Hyphomicrobiales</taxon>
        <taxon>Nitrobacteraceae</taxon>
        <taxon>Bradyrhizobium</taxon>
    </lineage>
</organism>